<gene>
    <name evidence="1" type="ORF">COLO4_16049</name>
</gene>
<keyword evidence="2" id="KW-1185">Reference proteome</keyword>
<reference evidence="2" key="1">
    <citation type="submission" date="2013-09" db="EMBL/GenBank/DDBJ databases">
        <title>Corchorus olitorius genome sequencing.</title>
        <authorList>
            <person name="Alam M."/>
            <person name="Haque M.S."/>
            <person name="Islam M.S."/>
            <person name="Emdad E.M."/>
            <person name="Islam M.M."/>
            <person name="Ahmed B."/>
            <person name="Halim A."/>
            <person name="Hossen Q.M.M."/>
            <person name="Hossain M.Z."/>
            <person name="Ahmed R."/>
            <person name="Khan M.M."/>
            <person name="Islam R."/>
            <person name="Rashid M.M."/>
            <person name="Khan S.A."/>
            <person name="Rahman M.S."/>
            <person name="Alam M."/>
            <person name="Yahiya A.S."/>
            <person name="Khan M.S."/>
            <person name="Azam M.S."/>
            <person name="Haque T."/>
            <person name="Lashkar M.Z.H."/>
            <person name="Akhand A.I."/>
            <person name="Morshed G."/>
            <person name="Roy S."/>
            <person name="Uddin K.S."/>
            <person name="Rabeya T."/>
            <person name="Hossain A.S."/>
            <person name="Chowdhury A."/>
            <person name="Snigdha A.R."/>
            <person name="Mortoza M.S."/>
            <person name="Matin S.A."/>
            <person name="Hoque S.M.E."/>
            <person name="Islam M.K."/>
            <person name="Roy D.K."/>
            <person name="Haider R."/>
            <person name="Moosa M.M."/>
            <person name="Elias S.M."/>
            <person name="Hasan A.M."/>
            <person name="Jahan S."/>
            <person name="Shafiuddin M."/>
            <person name="Mahmood N."/>
            <person name="Shommy N.S."/>
        </authorList>
    </citation>
    <scope>NUCLEOTIDE SEQUENCE [LARGE SCALE GENOMIC DNA]</scope>
    <source>
        <strain evidence="2">cv. O-4</strain>
    </source>
</reference>
<dbReference type="Proteomes" id="UP000187203">
    <property type="component" value="Unassembled WGS sequence"/>
</dbReference>
<proteinExistence type="predicted"/>
<sequence length="48" mass="5522">MFVDREGSRVGEGCEEVRFKALMTRTEEAELAFLFQGKTFLVSHNKVK</sequence>
<name>A0A1R3JJY1_9ROSI</name>
<dbReference type="EMBL" id="AWUE01015884">
    <property type="protein sequence ID" value="OMO95161.1"/>
    <property type="molecule type" value="Genomic_DNA"/>
</dbReference>
<comment type="caution">
    <text evidence="1">The sequence shown here is derived from an EMBL/GenBank/DDBJ whole genome shotgun (WGS) entry which is preliminary data.</text>
</comment>
<dbReference type="AlphaFoldDB" id="A0A1R3JJY1"/>
<organism evidence="1 2">
    <name type="scientific">Corchorus olitorius</name>
    <dbReference type="NCBI Taxonomy" id="93759"/>
    <lineage>
        <taxon>Eukaryota</taxon>
        <taxon>Viridiplantae</taxon>
        <taxon>Streptophyta</taxon>
        <taxon>Embryophyta</taxon>
        <taxon>Tracheophyta</taxon>
        <taxon>Spermatophyta</taxon>
        <taxon>Magnoliopsida</taxon>
        <taxon>eudicotyledons</taxon>
        <taxon>Gunneridae</taxon>
        <taxon>Pentapetalae</taxon>
        <taxon>rosids</taxon>
        <taxon>malvids</taxon>
        <taxon>Malvales</taxon>
        <taxon>Malvaceae</taxon>
        <taxon>Grewioideae</taxon>
        <taxon>Apeibeae</taxon>
        <taxon>Corchorus</taxon>
    </lineage>
</organism>
<evidence type="ECO:0000313" key="1">
    <source>
        <dbReference type="EMBL" id="OMO95161.1"/>
    </source>
</evidence>
<protein>
    <submittedName>
        <fullName evidence="1">Uncharacterized protein</fullName>
    </submittedName>
</protein>
<evidence type="ECO:0000313" key="2">
    <source>
        <dbReference type="Proteomes" id="UP000187203"/>
    </source>
</evidence>
<accession>A0A1R3JJY1</accession>